<keyword evidence="7 8" id="KW-0472">Membrane</keyword>
<feature type="transmembrane region" description="Helical" evidence="8">
    <location>
        <begin position="438"/>
        <end position="461"/>
    </location>
</feature>
<feature type="transmembrane region" description="Helical" evidence="8">
    <location>
        <begin position="378"/>
        <end position="399"/>
    </location>
</feature>
<keyword evidence="2 8" id="KW-0813">Transport</keyword>
<keyword evidence="5 8" id="KW-0812">Transmembrane</keyword>
<dbReference type="PANTHER" id="PTHR43357">
    <property type="entry name" value="INNER MEMBRANE ABC TRANSPORTER PERMEASE PROTEIN YDCV"/>
    <property type="match status" value="1"/>
</dbReference>
<dbReference type="PROSITE" id="PS50928">
    <property type="entry name" value="ABC_TM1"/>
    <property type="match status" value="2"/>
</dbReference>
<feature type="transmembrane region" description="Helical" evidence="8">
    <location>
        <begin position="12"/>
        <end position="36"/>
    </location>
</feature>
<dbReference type="PANTHER" id="PTHR43357:SF3">
    <property type="entry name" value="FE(3+)-TRANSPORT SYSTEM PERMEASE PROTEIN FBPB 2"/>
    <property type="match status" value="1"/>
</dbReference>
<evidence type="ECO:0000256" key="5">
    <source>
        <dbReference type="ARBA" id="ARBA00022692"/>
    </source>
</evidence>
<dbReference type="InterPro" id="IPR035906">
    <property type="entry name" value="MetI-like_sf"/>
</dbReference>
<comment type="similarity">
    <text evidence="8">Belongs to the binding-protein-dependent transport system permease family.</text>
</comment>
<evidence type="ECO:0000256" key="2">
    <source>
        <dbReference type="ARBA" id="ARBA00022448"/>
    </source>
</evidence>
<evidence type="ECO:0000313" key="11">
    <source>
        <dbReference type="Proteomes" id="UP000065151"/>
    </source>
</evidence>
<dbReference type="STRING" id="121292.AU252_07105"/>
<gene>
    <name evidence="10" type="ORF">AU252_07105</name>
</gene>
<comment type="subcellular location">
    <subcellularLocation>
        <location evidence="1">Cell inner membrane</location>
        <topology evidence="1">Multi-pass membrane protein</topology>
    </subcellularLocation>
    <subcellularLocation>
        <location evidence="8">Cell membrane</location>
        <topology evidence="8">Multi-pass membrane protein</topology>
    </subcellularLocation>
</comment>
<feature type="transmembrane region" description="Helical" evidence="8">
    <location>
        <begin position="177"/>
        <end position="200"/>
    </location>
</feature>
<evidence type="ECO:0000256" key="1">
    <source>
        <dbReference type="ARBA" id="ARBA00004429"/>
    </source>
</evidence>
<accession>A0A0U3FAW8</accession>
<keyword evidence="4" id="KW-0997">Cell inner membrane</keyword>
<feature type="transmembrane region" description="Helical" evidence="8">
    <location>
        <begin position="274"/>
        <end position="296"/>
    </location>
</feature>
<dbReference type="SUPFAM" id="SSF161098">
    <property type="entry name" value="MetI-like"/>
    <property type="match status" value="2"/>
</dbReference>
<dbReference type="KEGG" id="psul:AU252_07105"/>
<feature type="transmembrane region" description="Helical" evidence="8">
    <location>
        <begin position="481"/>
        <end position="503"/>
    </location>
</feature>
<organism evidence="10">
    <name type="scientific">Pseudarthrobacter sulfonivorans</name>
    <dbReference type="NCBI Taxonomy" id="121292"/>
    <lineage>
        <taxon>Bacteria</taxon>
        <taxon>Bacillati</taxon>
        <taxon>Actinomycetota</taxon>
        <taxon>Actinomycetes</taxon>
        <taxon>Micrococcales</taxon>
        <taxon>Micrococcaceae</taxon>
        <taxon>Pseudarthrobacter</taxon>
    </lineage>
</organism>
<dbReference type="RefSeq" id="WP_058930117.1">
    <property type="nucleotide sequence ID" value="NZ_CP013747.1"/>
</dbReference>
<dbReference type="GO" id="GO:0055085">
    <property type="term" value="P:transmembrane transport"/>
    <property type="evidence" value="ECO:0007669"/>
    <property type="project" value="InterPro"/>
</dbReference>
<keyword evidence="3" id="KW-1003">Cell membrane</keyword>
<name>A0A0U3FAW8_9MICC</name>
<feature type="transmembrane region" description="Helical" evidence="8">
    <location>
        <begin position="220"/>
        <end position="239"/>
    </location>
</feature>
<protein>
    <submittedName>
        <fullName evidence="10">Iron ABC transporter permease</fullName>
    </submittedName>
</protein>
<dbReference type="Proteomes" id="UP000065151">
    <property type="component" value="Chromosome"/>
</dbReference>
<evidence type="ECO:0000256" key="4">
    <source>
        <dbReference type="ARBA" id="ARBA00022519"/>
    </source>
</evidence>
<evidence type="ECO:0000256" key="3">
    <source>
        <dbReference type="ARBA" id="ARBA00022475"/>
    </source>
</evidence>
<feature type="transmembrane region" description="Helical" evidence="8">
    <location>
        <begin position="94"/>
        <end position="115"/>
    </location>
</feature>
<evidence type="ECO:0000259" key="9">
    <source>
        <dbReference type="PROSITE" id="PS50928"/>
    </source>
</evidence>
<keyword evidence="6 8" id="KW-1133">Transmembrane helix</keyword>
<feature type="transmembrane region" description="Helical" evidence="8">
    <location>
        <begin position="121"/>
        <end position="139"/>
    </location>
</feature>
<feature type="transmembrane region" description="Helical" evidence="8">
    <location>
        <begin position="56"/>
        <end position="82"/>
    </location>
</feature>
<evidence type="ECO:0000256" key="8">
    <source>
        <dbReference type="RuleBase" id="RU363032"/>
    </source>
</evidence>
<dbReference type="Gene3D" id="1.10.3720.10">
    <property type="entry name" value="MetI-like"/>
    <property type="match status" value="2"/>
</dbReference>
<dbReference type="EMBL" id="CP013747">
    <property type="protein sequence ID" value="ALV40953.1"/>
    <property type="molecule type" value="Genomic_DNA"/>
</dbReference>
<evidence type="ECO:0000256" key="7">
    <source>
        <dbReference type="ARBA" id="ARBA00023136"/>
    </source>
</evidence>
<evidence type="ECO:0000256" key="6">
    <source>
        <dbReference type="ARBA" id="ARBA00022989"/>
    </source>
</evidence>
<feature type="transmembrane region" description="Helical" evidence="8">
    <location>
        <begin position="316"/>
        <end position="338"/>
    </location>
</feature>
<sequence length="512" mass="54531">MAGKGNSPRPPLVVALLATLLALFALIPLGYVIYMTAVTGWDASIELIFRPRVGELLVNTLLLMLIVVPATLVVGVGGAWLVERTKLRGHKWWAVLLAAPLAIPAFVNSYAWVSAIPSLEGVWSGALIATLSYFPLVYIPTAATLSRLDPAIEQSAASLGLGPWHVFFRVVLPQLRIAVTGGGLLVGLHLLAEYGAFAMIRFETFTTAIMQQYASTFNGTAGNMLASVLVLFCLILLVLEVRSRGTARYARIGSGAQSKPLRLPLHRYQIPAQLGLLALTGLAFGLPLWFVIRWIVAGGAEIWDVEEFVPALLQTLGLGLAGAVAATVVAFPMAYLAVRHPGWFSKSLELSNYITSSMPGIVVGLAFVTVAINVAPDIYQTTGLLVAAYVLLFIPRALVNIRAGLAQAPKELDEAARALGRSPFNAFLKITLRLTAPAAAGGAALVFLAVVTELTATLLLSPNGTRTLASAFWSKSSEIDYAGAAPYALLMILLSAPMTYLLFQQSKKVAGQ</sequence>
<dbReference type="Pfam" id="PF00528">
    <property type="entry name" value="BPD_transp_1"/>
    <property type="match status" value="1"/>
</dbReference>
<reference evidence="10 11" key="1">
    <citation type="submission" date="2015-12" db="EMBL/GenBank/DDBJ databases">
        <authorList>
            <person name="Shamseldin A."/>
            <person name="Moawad H."/>
            <person name="Abd El-Rahim W.M."/>
            <person name="Sadowsky M.J."/>
        </authorList>
    </citation>
    <scope>NUCLEOTIDE SEQUENCE [LARGE SCALE GENOMIC DNA]</scope>
    <source>
        <strain evidence="10 11">Ar51</strain>
    </source>
</reference>
<dbReference type="GO" id="GO:0005886">
    <property type="term" value="C:plasma membrane"/>
    <property type="evidence" value="ECO:0007669"/>
    <property type="project" value="UniProtKB-SubCell"/>
</dbReference>
<feature type="domain" description="ABC transmembrane type-1" evidence="9">
    <location>
        <begin position="57"/>
        <end position="242"/>
    </location>
</feature>
<feature type="transmembrane region" description="Helical" evidence="8">
    <location>
        <begin position="350"/>
        <end position="372"/>
    </location>
</feature>
<dbReference type="AlphaFoldDB" id="A0A0U3FAW8"/>
<dbReference type="PRINTS" id="PR00173">
    <property type="entry name" value="EDTRNSPORT"/>
</dbReference>
<evidence type="ECO:0000313" key="10">
    <source>
        <dbReference type="EMBL" id="ALV40953.1"/>
    </source>
</evidence>
<dbReference type="InterPro" id="IPR000515">
    <property type="entry name" value="MetI-like"/>
</dbReference>
<dbReference type="CDD" id="cd06261">
    <property type="entry name" value="TM_PBP2"/>
    <property type="match status" value="2"/>
</dbReference>
<feature type="domain" description="ABC transmembrane type-1" evidence="9">
    <location>
        <begin position="312"/>
        <end position="502"/>
    </location>
</feature>
<proteinExistence type="inferred from homology"/>